<sequence length="193" mass="21996">MTDSSDALYKGEFESYIIEFCRVANVETSVVELAPIMELLKTSQILNYLMVDPSNETAKACIREYLANHRNVNQDFLAKFLSIVSIKINITPNTVGYVNQSYTAKIIYNNTRPTSKLTNLSVRTKHDELREDAKRAVEYVKTRRPAPQTIKLKFTNDALPWCLNAINDLNTTIIEGNRANGREMNNFVKSIIK</sequence>
<evidence type="ECO:0000313" key="1">
    <source>
        <dbReference type="EMBL" id="ACH96154.1"/>
    </source>
</evidence>
<dbReference type="EMBL" id="MZ727584">
    <property type="protein sequence ID" value="UBO76445.1"/>
    <property type="molecule type" value="Genomic_DNA"/>
</dbReference>
<reference evidence="2" key="2">
    <citation type="journal article" date="2020" name="J. ISSAAS">
        <title>Complete genome sequence of Oryctes rhinoceros Nudivirus isolated from Coconut Rhinoceros Beetle in the Solomon Islands.</title>
        <authorList>
            <person name="Etebari K."/>
            <person name="Filipovic I."/>
            <person name="Rasic G."/>
            <person name="Devine G.J."/>
            <person name="Tsatsia H."/>
            <person name="Furlong M.J."/>
        </authorList>
    </citation>
    <scope>NUCLEOTIDE SEQUENCE</scope>
    <source>
        <strain evidence="2">Solomon Islands</strain>
    </source>
</reference>
<accession>B7SV45</accession>
<evidence type="ECO:0000313" key="5">
    <source>
        <dbReference type="Proteomes" id="UP000011785"/>
    </source>
</evidence>
<dbReference type="RefSeq" id="YP_002321335.1">
    <property type="nucleotide sequence ID" value="NC_011588.1"/>
</dbReference>
<dbReference type="EMBL" id="MN623374">
    <property type="protein sequence ID" value="QHG11263.1"/>
    <property type="molecule type" value="Genomic_DNA"/>
</dbReference>
<keyword evidence="5" id="KW-1185">Reference proteome</keyword>
<reference evidence="1 5" key="1">
    <citation type="journal article" date="2008" name="J. Virol. Methods">
        <title>Sequencing of the large dsDNA genome of Oryctes rhinoceros nudivirus using multiple displacement amplification of nanogram amounts of virus DNA.</title>
        <authorList>
            <person name="Wang Y."/>
            <person name="Kleespies R.G."/>
            <person name="Ramle M.B."/>
            <person name="Jehle J.A."/>
        </authorList>
    </citation>
    <scope>NUCLEOTIDE SEQUENCE [LARGE SCALE GENOMIC DNA]</scope>
    <source>
        <strain evidence="5">Isolate Oryctes rhinoceros/Malaysia/Ma07/2007</strain>
        <strain evidence="1">Ma07</strain>
    </source>
</reference>
<proteinExistence type="predicted"/>
<evidence type="ECO:0000313" key="2">
    <source>
        <dbReference type="EMBL" id="QHG11263.1"/>
    </source>
</evidence>
<gene>
    <name evidence="2" type="ORF">SI_OrNV_gp024</name>
</gene>
<dbReference type="OrthoDB" id="13060at10239"/>
<reference evidence="4" key="4">
    <citation type="submission" date="2021-08" db="EMBL/GenBank/DDBJ databases">
        <title>Whole genome sequence of Oryctes rhinoceros Nudivirus detected in Riau Province, Indonesia.</title>
        <authorList>
            <person name="Kurnia Y.W."/>
            <person name="Tanjung Z.A."/>
            <person name="Utomo C."/>
            <person name="Naim M."/>
            <person name="Situmorang E.C."/>
            <person name="Liwang T."/>
        </authorList>
    </citation>
    <scope>NUCLEOTIDE SEQUENCE</scope>
    <source>
        <strain evidence="4">LiboV</strain>
    </source>
</reference>
<name>A0A6B9QV05_9VIRU</name>
<dbReference type="Proteomes" id="UP000011785">
    <property type="component" value="Segment"/>
</dbReference>
<dbReference type="KEGG" id="vg:7047204"/>
<accession>A0A6B9QV05</accession>
<reference evidence="3" key="3">
    <citation type="submission" date="2020-03" db="EMBL/GenBank/DDBJ databases">
        <title>Whole genome sequence of Oryctes rhinoceros Nudivirus isolated in Riau Province, Indonesia.</title>
        <authorList>
            <person name="Kurnia Y.W."/>
            <person name="Tanjung Z.A."/>
            <person name="Utomo C."/>
            <person name="Naim M."/>
            <person name="Situmorang E.C."/>
            <person name="Liwang T."/>
        </authorList>
    </citation>
    <scope>NUCLEOTIDE SEQUENCE</scope>
    <source>
        <strain evidence="3">LiboV</strain>
    </source>
</reference>
<dbReference type="EMBL" id="MT150137">
    <property type="protein sequence ID" value="QKE59498.1"/>
    <property type="molecule type" value="Genomic_DNA"/>
</dbReference>
<organism evidence="2">
    <name type="scientific">Oryctes rhinoceros nudivirus</name>
    <dbReference type="NCBI Taxonomy" id="92521"/>
    <lineage>
        <taxon>Viruses</taxon>
        <taxon>Viruses incertae sedis</taxon>
        <taxon>Naldaviricetes</taxon>
        <taxon>Lefavirales</taxon>
        <taxon>Nudiviridae</taxon>
        <taxon>Alphanudivirus</taxon>
        <taxon>Alphanudivirus oryrhinocerotis</taxon>
    </lineage>
</organism>
<evidence type="ECO:0000313" key="3">
    <source>
        <dbReference type="EMBL" id="QKE59498.1"/>
    </source>
</evidence>
<evidence type="ECO:0000313" key="4">
    <source>
        <dbReference type="EMBL" id="UBO76445.1"/>
    </source>
</evidence>
<dbReference type="EMBL" id="EU747721">
    <property type="protein sequence ID" value="ACH96154.1"/>
    <property type="molecule type" value="Genomic_DNA"/>
</dbReference>
<protein>
    <submittedName>
        <fullName evidence="2">GrBNV_gp75-like protein</fullName>
    </submittedName>
</protein>